<dbReference type="OrthoDB" id="9787572at2"/>
<gene>
    <name evidence="1" type="ORF">DCC39_05715</name>
</gene>
<dbReference type="GO" id="GO:0005737">
    <property type="term" value="C:cytoplasm"/>
    <property type="evidence" value="ECO:0007669"/>
    <property type="project" value="TreeGrafter"/>
</dbReference>
<name>A0A2U1K5R4_9BACI</name>
<dbReference type="EMBL" id="QCZG01000008">
    <property type="protein sequence ID" value="PWA12509.1"/>
    <property type="molecule type" value="Genomic_DNA"/>
</dbReference>
<dbReference type="NCBIfam" id="TIGR01509">
    <property type="entry name" value="HAD-SF-IA-v3"/>
    <property type="match status" value="1"/>
</dbReference>
<dbReference type="CDD" id="cd16416">
    <property type="entry name" value="HAD_BsYqeG-like"/>
    <property type="match status" value="1"/>
</dbReference>
<dbReference type="PANTHER" id="PTHR19288:SF25">
    <property type="entry name" value="PHOSPHATIDYLGLYCEROPHOSPHATASE GEP4, MITOCHONDRIAL"/>
    <property type="match status" value="1"/>
</dbReference>
<dbReference type="NCBIfam" id="TIGR01549">
    <property type="entry name" value="HAD-SF-IA-v1"/>
    <property type="match status" value="1"/>
</dbReference>
<dbReference type="AlphaFoldDB" id="A0A2U1K5R4"/>
<evidence type="ECO:0000313" key="2">
    <source>
        <dbReference type="Proteomes" id="UP000245998"/>
    </source>
</evidence>
<evidence type="ECO:0000313" key="1">
    <source>
        <dbReference type="EMBL" id="PWA12509.1"/>
    </source>
</evidence>
<dbReference type="InterPro" id="IPR036412">
    <property type="entry name" value="HAD-like_sf"/>
</dbReference>
<dbReference type="PANTHER" id="PTHR19288">
    <property type="entry name" value="4-NITROPHENYLPHOSPHATASE-RELATED"/>
    <property type="match status" value="1"/>
</dbReference>
<sequence>MLKFFLPDEYVKSIYEIDVDKLIKRGIKGIVTDLDNTLIEWDRADATPELSEWLKRLEDKGLLVTIISNNNQKRVEHFAQPLKLPFIFNARKPMTRAFKRAIKEMGIKREQTVVIGDQIFTDVFGGNRLGLHTIMVVPVASTDGFWTRFNRKMEQIILSKMRKKGMIYWEEKNE</sequence>
<dbReference type="Gene3D" id="3.40.50.1000">
    <property type="entry name" value="HAD superfamily/HAD-like"/>
    <property type="match status" value="1"/>
</dbReference>
<keyword evidence="2" id="KW-1185">Reference proteome</keyword>
<dbReference type="Pfam" id="PF00702">
    <property type="entry name" value="Hydrolase"/>
    <property type="match status" value="1"/>
</dbReference>
<dbReference type="InterPro" id="IPR010021">
    <property type="entry name" value="PGPP1/Gep4"/>
</dbReference>
<dbReference type="Proteomes" id="UP000245998">
    <property type="component" value="Unassembled WGS sequence"/>
</dbReference>
<dbReference type="NCBIfam" id="TIGR01662">
    <property type="entry name" value="HAD-SF-IIIA"/>
    <property type="match status" value="1"/>
</dbReference>
<dbReference type="InterPro" id="IPR006549">
    <property type="entry name" value="HAD-SF_hydro_IIIA"/>
</dbReference>
<proteinExistence type="predicted"/>
<dbReference type="NCBIfam" id="TIGR01668">
    <property type="entry name" value="YqeG_hyp_ppase"/>
    <property type="match status" value="1"/>
</dbReference>
<dbReference type="FunFam" id="3.40.50.1000:FF:000067">
    <property type="entry name" value="HAD phosphatase, family IIIA"/>
    <property type="match status" value="1"/>
</dbReference>
<dbReference type="InterPro" id="IPR023214">
    <property type="entry name" value="HAD_sf"/>
</dbReference>
<dbReference type="SUPFAM" id="SSF56784">
    <property type="entry name" value="HAD-like"/>
    <property type="match status" value="1"/>
</dbReference>
<dbReference type="RefSeq" id="WP_116553926.1">
    <property type="nucleotide sequence ID" value="NZ_QCZG01000008.1"/>
</dbReference>
<dbReference type="InterPro" id="IPR006439">
    <property type="entry name" value="HAD-SF_hydro_IA"/>
</dbReference>
<protein>
    <submittedName>
        <fullName evidence="1">YqeG family HAD IIIA-type phosphatase</fullName>
    </submittedName>
</protein>
<organism evidence="1 2">
    <name type="scientific">Pueribacillus theae</name>
    <dbReference type="NCBI Taxonomy" id="2171751"/>
    <lineage>
        <taxon>Bacteria</taxon>
        <taxon>Bacillati</taxon>
        <taxon>Bacillota</taxon>
        <taxon>Bacilli</taxon>
        <taxon>Bacillales</taxon>
        <taxon>Bacillaceae</taxon>
        <taxon>Pueribacillus</taxon>
    </lineage>
</organism>
<comment type="caution">
    <text evidence="1">The sequence shown here is derived from an EMBL/GenBank/DDBJ whole genome shotgun (WGS) entry which is preliminary data.</text>
</comment>
<dbReference type="GO" id="GO:0008962">
    <property type="term" value="F:phosphatidylglycerophosphatase activity"/>
    <property type="evidence" value="ECO:0007669"/>
    <property type="project" value="InterPro"/>
</dbReference>
<reference evidence="1 2" key="1">
    <citation type="submission" date="2018-04" db="EMBL/GenBank/DDBJ databases">
        <title>Camelliibacillus theae gen. nov., sp. nov., isolated from Pu'er tea.</title>
        <authorList>
            <person name="Niu L."/>
        </authorList>
    </citation>
    <scope>NUCLEOTIDE SEQUENCE [LARGE SCALE GENOMIC DNA]</scope>
    <source>
        <strain evidence="1 2">T8</strain>
    </source>
</reference>
<accession>A0A2U1K5R4</accession>